<keyword evidence="6 7" id="KW-0998">Cell outer membrane</keyword>
<keyword evidence="5 7" id="KW-0472">Membrane</keyword>
<evidence type="ECO:0000256" key="1">
    <source>
        <dbReference type="ARBA" id="ARBA00004571"/>
    </source>
</evidence>
<keyword evidence="2 7" id="KW-0813">Transport</keyword>
<comment type="subcellular location">
    <subcellularLocation>
        <location evidence="1 7">Cell outer membrane</location>
        <topology evidence="1 7">Multi-pass membrane protein</topology>
    </subcellularLocation>
</comment>
<dbReference type="KEGG" id="fse:DI487_14855"/>
<dbReference type="NCBIfam" id="TIGR04056">
    <property type="entry name" value="OMP_RagA_SusC"/>
    <property type="match status" value="1"/>
</dbReference>
<dbReference type="Pfam" id="PF13715">
    <property type="entry name" value="CarbopepD_reg_2"/>
    <property type="match status" value="1"/>
</dbReference>
<evidence type="ECO:0000256" key="5">
    <source>
        <dbReference type="ARBA" id="ARBA00023136"/>
    </source>
</evidence>
<evidence type="ECO:0000256" key="8">
    <source>
        <dbReference type="SAM" id="SignalP"/>
    </source>
</evidence>
<feature type="signal peptide" evidence="8">
    <location>
        <begin position="1"/>
        <end position="31"/>
    </location>
</feature>
<name>A0A2U8QYL5_9FLAO</name>
<dbReference type="RefSeq" id="WP_109570344.1">
    <property type="nucleotide sequence ID" value="NZ_CP029463.1"/>
</dbReference>
<feature type="domain" description="TonB-dependent receptor plug" evidence="9">
    <location>
        <begin position="126"/>
        <end position="232"/>
    </location>
</feature>
<dbReference type="InterPro" id="IPR036942">
    <property type="entry name" value="Beta-barrel_TonB_sf"/>
</dbReference>
<dbReference type="Gene3D" id="2.40.170.20">
    <property type="entry name" value="TonB-dependent receptor, beta-barrel domain"/>
    <property type="match status" value="1"/>
</dbReference>
<dbReference type="FunFam" id="2.170.130.10:FF:000008">
    <property type="entry name" value="SusC/RagA family TonB-linked outer membrane protein"/>
    <property type="match status" value="1"/>
</dbReference>
<dbReference type="Pfam" id="PF07715">
    <property type="entry name" value="Plug"/>
    <property type="match status" value="1"/>
</dbReference>
<organism evidence="10 11">
    <name type="scientific">Flavobacterium sediminis</name>
    <dbReference type="NCBI Taxonomy" id="2201181"/>
    <lineage>
        <taxon>Bacteria</taxon>
        <taxon>Pseudomonadati</taxon>
        <taxon>Bacteroidota</taxon>
        <taxon>Flavobacteriia</taxon>
        <taxon>Flavobacteriales</taxon>
        <taxon>Flavobacteriaceae</taxon>
        <taxon>Flavobacterium</taxon>
    </lineage>
</organism>
<dbReference type="InterPro" id="IPR039426">
    <property type="entry name" value="TonB-dep_rcpt-like"/>
</dbReference>
<evidence type="ECO:0000313" key="11">
    <source>
        <dbReference type="Proteomes" id="UP000245429"/>
    </source>
</evidence>
<keyword evidence="11" id="KW-1185">Reference proteome</keyword>
<dbReference type="OrthoDB" id="9768177at2"/>
<dbReference type="InterPro" id="IPR008969">
    <property type="entry name" value="CarboxyPept-like_regulatory"/>
</dbReference>
<dbReference type="Proteomes" id="UP000245429">
    <property type="component" value="Chromosome"/>
</dbReference>
<evidence type="ECO:0000256" key="4">
    <source>
        <dbReference type="ARBA" id="ARBA00022692"/>
    </source>
</evidence>
<dbReference type="EMBL" id="CP029463">
    <property type="protein sequence ID" value="AWM15006.1"/>
    <property type="molecule type" value="Genomic_DNA"/>
</dbReference>
<keyword evidence="3 7" id="KW-1134">Transmembrane beta strand</keyword>
<dbReference type="InterPro" id="IPR023997">
    <property type="entry name" value="TonB-dep_OMP_SusC/RagA_CS"/>
</dbReference>
<dbReference type="Gene3D" id="2.170.130.10">
    <property type="entry name" value="TonB-dependent receptor, plug domain"/>
    <property type="match status" value="1"/>
</dbReference>
<evidence type="ECO:0000313" key="10">
    <source>
        <dbReference type="EMBL" id="AWM15006.1"/>
    </source>
</evidence>
<comment type="similarity">
    <text evidence="7">Belongs to the TonB-dependent receptor family.</text>
</comment>
<dbReference type="PROSITE" id="PS52016">
    <property type="entry name" value="TONB_DEPENDENT_REC_3"/>
    <property type="match status" value="1"/>
</dbReference>
<dbReference type="GO" id="GO:0009279">
    <property type="term" value="C:cell outer membrane"/>
    <property type="evidence" value="ECO:0007669"/>
    <property type="project" value="UniProtKB-SubCell"/>
</dbReference>
<gene>
    <name evidence="10" type="ORF">DI487_14855</name>
</gene>
<evidence type="ECO:0000256" key="2">
    <source>
        <dbReference type="ARBA" id="ARBA00022448"/>
    </source>
</evidence>
<evidence type="ECO:0000256" key="6">
    <source>
        <dbReference type="ARBA" id="ARBA00023237"/>
    </source>
</evidence>
<reference evidence="10 11" key="1">
    <citation type="submission" date="2018-05" db="EMBL/GenBank/DDBJ databases">
        <title>Flavobacterium sp. MEBiC07310.</title>
        <authorList>
            <person name="Baek K."/>
        </authorList>
    </citation>
    <scope>NUCLEOTIDE SEQUENCE [LARGE SCALE GENOMIC DNA]</scope>
    <source>
        <strain evidence="10 11">MEBiC07310</strain>
    </source>
</reference>
<dbReference type="SUPFAM" id="SSF56935">
    <property type="entry name" value="Porins"/>
    <property type="match status" value="1"/>
</dbReference>
<accession>A0A2U8QYL5</accession>
<evidence type="ECO:0000259" key="9">
    <source>
        <dbReference type="Pfam" id="PF07715"/>
    </source>
</evidence>
<dbReference type="InterPro" id="IPR037066">
    <property type="entry name" value="Plug_dom_sf"/>
</dbReference>
<dbReference type="InterPro" id="IPR023996">
    <property type="entry name" value="TonB-dep_OMP_SusC/RagA"/>
</dbReference>
<keyword evidence="4 7" id="KW-0812">Transmembrane</keyword>
<dbReference type="AlphaFoldDB" id="A0A2U8QYL5"/>
<dbReference type="SUPFAM" id="SSF49464">
    <property type="entry name" value="Carboxypeptidase regulatory domain-like"/>
    <property type="match status" value="1"/>
</dbReference>
<dbReference type="InterPro" id="IPR012910">
    <property type="entry name" value="Plug_dom"/>
</dbReference>
<evidence type="ECO:0000256" key="7">
    <source>
        <dbReference type="PROSITE-ProRule" id="PRU01360"/>
    </source>
</evidence>
<sequence length="1046" mass="115707">MKIKQTFSGRFKYILFLSLFFSLLSLQKSNAQETTISGTVLDATDKLPLPGVTVLEKGTSNGQAADFDGNFTIKVNNPKAILLVSYVGYKSQEIALDGRTSLTIELEAEISTLQEVVMVGYGSVKKSDLTGTVNTLDSKEITKRNTTSVLEGIQGNVPGVQISSASGRLGDGYNIVIRGTNSLSGSSTPLYIVDGAPVDDISFLNPRDIERMDILKDASSAAIYGSRGASGVILITTKSGASAKAGINVNFETSAGVKDVARLPEMMDGSKWWYYHQSAYLYTTNGADYMNTTPQQLASSVVGSNNPVLLQRVNNNDTFDWYDAVLQSGIQKNNYLNITGRADNGMSYNLGIGLQNETGNMINESLDKYTLKAGLNHKINKKFSTGVNLTIARTDAQLGSDVAMRDAFRLNPFLSPWAIDENGNEIVGEYVTTPGKLYYPNGTTKAIDKTSTYNPLLTIANTSNEVKRWKVIGNVFFEYKPIEWLTLKTAYSGNYNTYRQGKYAGALSDTGASNGNLASSSITNRDNYNYTWDNQFTINKTLNEVHSFTFLGLQSLYETVTETSFLSSRYQPFDTGYNNVGTGLQSTYDVDSYYSKVSLSSYAMRLNYAFKDRYLLTASNRWDGSSVLSKGNKWESFPSLAVAWKINEESFLKDSKIVNTLKARVSYGYTGNNNVQPYTTLNSLTSQSYYNYGNSDVNGWYPSTLANKDLTWEKTREFNVGVDYGFFNNRVSGSVDVYDRLSKNLIFEQQLPLESGWASTFSNVGSASNKGVEVLLTTKNIKTDKVTWQTTFAFTKNVNKLVSLYGQSEADDVGNNLFIGENIHSYYNYVFDGIWQPDQAAEAASYGQTPGQARVKDLNGDGQITGDDRAILGNSDPKWSGSVNSTLTVGNFDFSFSIITNQGVLAYSEFHENFTNMADRGRQKLNIADWYIPENTAGVPAQYSNTYPQPRNEGTYWNSAGNSLGEKMGYYRDASFVKVKNISVGYNFDSNLMSKLKMKNMRIYANILNPFVFTDYEGYDPEWAAAPFNTARVSSVTYQLGLSVNF</sequence>
<proteinExistence type="inferred from homology"/>
<evidence type="ECO:0000256" key="3">
    <source>
        <dbReference type="ARBA" id="ARBA00022452"/>
    </source>
</evidence>
<dbReference type="Gene3D" id="2.60.40.1120">
    <property type="entry name" value="Carboxypeptidase-like, regulatory domain"/>
    <property type="match status" value="1"/>
</dbReference>
<protein>
    <submittedName>
        <fullName evidence="10">SusC/RagA family TonB-linked outer membrane protein</fullName>
    </submittedName>
</protein>
<dbReference type="NCBIfam" id="TIGR04057">
    <property type="entry name" value="SusC_RagA_signa"/>
    <property type="match status" value="1"/>
</dbReference>
<feature type="chain" id="PRO_5016146320" evidence="8">
    <location>
        <begin position="32"/>
        <end position="1046"/>
    </location>
</feature>
<keyword evidence="8" id="KW-0732">Signal</keyword>